<dbReference type="CDD" id="cd00517">
    <property type="entry name" value="ATPS"/>
    <property type="match status" value="1"/>
</dbReference>
<dbReference type="Proteomes" id="UP000023152">
    <property type="component" value="Unassembled WGS sequence"/>
</dbReference>
<feature type="domain" description="APS kinase" evidence="6">
    <location>
        <begin position="413"/>
        <end position="571"/>
    </location>
</feature>
<dbReference type="GO" id="GO:0010134">
    <property type="term" value="P:sulfate assimilation via adenylyl sulfate reduction"/>
    <property type="evidence" value="ECO:0007669"/>
    <property type="project" value="TreeGrafter"/>
</dbReference>
<dbReference type="InterPro" id="IPR025980">
    <property type="entry name" value="ATP-Sase_PUA-like_dom"/>
</dbReference>
<dbReference type="EMBL" id="ASPP01002406">
    <property type="protein sequence ID" value="ETO34631.1"/>
    <property type="molecule type" value="Genomic_DNA"/>
</dbReference>
<dbReference type="UniPathway" id="UPA00097"/>
<evidence type="ECO:0000313" key="10">
    <source>
        <dbReference type="Proteomes" id="UP000023152"/>
    </source>
</evidence>
<dbReference type="InterPro" id="IPR015947">
    <property type="entry name" value="PUA-like_sf"/>
</dbReference>
<dbReference type="InterPro" id="IPR002891">
    <property type="entry name" value="APS"/>
</dbReference>
<organism evidence="9 10">
    <name type="scientific">Reticulomyxa filosa</name>
    <dbReference type="NCBI Taxonomy" id="46433"/>
    <lineage>
        <taxon>Eukaryota</taxon>
        <taxon>Sar</taxon>
        <taxon>Rhizaria</taxon>
        <taxon>Retaria</taxon>
        <taxon>Foraminifera</taxon>
        <taxon>Monothalamids</taxon>
        <taxon>Reticulomyxidae</taxon>
        <taxon>Reticulomyxa</taxon>
    </lineage>
</organism>
<dbReference type="InterPro" id="IPR024951">
    <property type="entry name" value="Sulfurylase_cat_dom"/>
</dbReference>
<dbReference type="AlphaFoldDB" id="X6P8W1"/>
<evidence type="ECO:0000313" key="9">
    <source>
        <dbReference type="EMBL" id="ETO34631.1"/>
    </source>
</evidence>
<evidence type="ECO:0000256" key="5">
    <source>
        <dbReference type="ARBA" id="ARBA00022840"/>
    </source>
</evidence>
<accession>X6P8W1</accession>
<dbReference type="SUPFAM" id="SSF88697">
    <property type="entry name" value="PUA domain-like"/>
    <property type="match status" value="1"/>
</dbReference>
<dbReference type="InterPro" id="IPR014729">
    <property type="entry name" value="Rossmann-like_a/b/a_fold"/>
</dbReference>
<evidence type="ECO:0000259" key="6">
    <source>
        <dbReference type="Pfam" id="PF01583"/>
    </source>
</evidence>
<comment type="pathway">
    <text evidence="1">Sulfur metabolism.</text>
</comment>
<dbReference type="PANTHER" id="PTHR42700">
    <property type="entry name" value="SULFATE ADENYLYLTRANSFERASE"/>
    <property type="match status" value="1"/>
</dbReference>
<dbReference type="GO" id="GO:0005524">
    <property type="term" value="F:ATP binding"/>
    <property type="evidence" value="ECO:0007669"/>
    <property type="project" value="UniProtKB-KW"/>
</dbReference>
<dbReference type="Pfam" id="PF01747">
    <property type="entry name" value="ATP-sulfurylase"/>
    <property type="match status" value="1"/>
</dbReference>
<dbReference type="GO" id="GO:0019379">
    <property type="term" value="P:sulfate assimilation, phosphoadenylyl sulfate reduction by phosphoadenylyl-sulfate reductase (thioredoxin)"/>
    <property type="evidence" value="ECO:0007669"/>
    <property type="project" value="TreeGrafter"/>
</dbReference>
<gene>
    <name evidence="9" type="ORF">RFI_02457</name>
</gene>
<keyword evidence="4" id="KW-0547">Nucleotide-binding</keyword>
<dbReference type="NCBIfam" id="NF003013">
    <property type="entry name" value="PRK03846.1"/>
    <property type="match status" value="1"/>
</dbReference>
<keyword evidence="3" id="KW-0548">Nucleotidyltransferase</keyword>
<dbReference type="Pfam" id="PF01583">
    <property type="entry name" value="APS_kinase"/>
    <property type="match status" value="1"/>
</dbReference>
<feature type="domain" description="Sulphate adenylyltransferase catalytic" evidence="7">
    <location>
        <begin position="210"/>
        <end position="405"/>
    </location>
</feature>
<dbReference type="InterPro" id="IPR002650">
    <property type="entry name" value="Sulphate_adenylyltransferase"/>
</dbReference>
<dbReference type="NCBIfam" id="NF004040">
    <property type="entry name" value="PRK05537.1"/>
    <property type="match status" value="1"/>
</dbReference>
<dbReference type="NCBIfam" id="TIGR00339">
    <property type="entry name" value="sopT"/>
    <property type="match status" value="1"/>
</dbReference>
<evidence type="ECO:0000256" key="2">
    <source>
        <dbReference type="ARBA" id="ARBA00022679"/>
    </source>
</evidence>
<dbReference type="GO" id="GO:0004781">
    <property type="term" value="F:sulfate adenylyltransferase (ATP) activity"/>
    <property type="evidence" value="ECO:0007669"/>
    <property type="project" value="UniProtKB-EC"/>
</dbReference>
<dbReference type="SUPFAM" id="SSF52540">
    <property type="entry name" value="P-loop containing nucleoside triphosphate hydrolases"/>
    <property type="match status" value="1"/>
</dbReference>
<dbReference type="OMA" id="EWFSFPE"/>
<sequence length="611" mass="69468">MQVLRAFQRSAHLSKSNVRRFSLPAHGTADGALVNRLLQRGTPEYDDLWNKSASGDMYSLNLTHRHACDIELLLNGAFSPLEGFMTSEQYNKVVRDMRLPDGTIWPIPICLDISEEQALDIERKGVEQILLRDGEYNPIAVLDVSDIYKPNKSLEAQSVFNGDPEHPAIVFLNQHTKNMYIGGKLYGFQLPPHYDHKDLRKTLYLSSHCTETPEEVRNSFAERGWNKVVAFQTRNPMHRAHFELTKRALELEPGMNLLVHPVVGMTKPGDIDHHTRVKCYREIMPKYPKSRADLVVFPLAMRMAGPREAIWHCIIRKNYGLTHFILGRDHAGPGSNSKKELGIKCLAFEQMLYSPQDDEYYPQDKVPKGKEVLQLSGTEVRRRLRTGEEIPEWFSFKEVVTILREQHPPRHKQGFTLLFTGLSGSGKSTIANALREKLMEIQGRRVAMLDGDYVRKLISSELGFSAEHRNLNIRRIGFISSLISNAGGVVIAAPIAPYKESRDFCRQVCSEVGGYVEIFVSTDLDTCKVRDRKGLYAAFEQGKIKKSFACCFLTGLDDPYEVPQKPEITIDTAKVSVEDAVKRIIEFLLKEGYLTRDMVQHEEHLKELTGL</sequence>
<evidence type="ECO:0000259" key="8">
    <source>
        <dbReference type="Pfam" id="PF14306"/>
    </source>
</evidence>
<protein>
    <submittedName>
        <fullName evidence="9">Uncharacterized protein</fullName>
    </submittedName>
</protein>
<dbReference type="GO" id="GO:0004020">
    <property type="term" value="F:adenylylsulfate kinase activity"/>
    <property type="evidence" value="ECO:0007669"/>
    <property type="project" value="InterPro"/>
</dbReference>
<dbReference type="InterPro" id="IPR027417">
    <property type="entry name" value="P-loop_NTPase"/>
</dbReference>
<dbReference type="InterPro" id="IPR050512">
    <property type="entry name" value="Sulf_AdTrans/APS_kinase"/>
</dbReference>
<dbReference type="Gene3D" id="3.40.50.300">
    <property type="entry name" value="P-loop containing nucleotide triphosphate hydrolases"/>
    <property type="match status" value="1"/>
</dbReference>
<dbReference type="OrthoDB" id="468at2759"/>
<comment type="caution">
    <text evidence="9">The sequence shown here is derived from an EMBL/GenBank/DDBJ whole genome shotgun (WGS) entry which is preliminary data.</text>
</comment>
<dbReference type="Gene3D" id="3.40.50.620">
    <property type="entry name" value="HUPs"/>
    <property type="match status" value="1"/>
</dbReference>
<name>X6P8W1_RETFI</name>
<dbReference type="NCBIfam" id="TIGR00455">
    <property type="entry name" value="apsK"/>
    <property type="match status" value="1"/>
</dbReference>
<keyword evidence="2" id="KW-0808">Transferase</keyword>
<keyword evidence="10" id="KW-1185">Reference proteome</keyword>
<dbReference type="PANTHER" id="PTHR42700:SF1">
    <property type="entry name" value="SULFATE ADENYLYLTRANSFERASE"/>
    <property type="match status" value="1"/>
</dbReference>
<feature type="domain" description="ATP-sulfurylase PUA-like" evidence="8">
    <location>
        <begin position="33"/>
        <end position="188"/>
    </location>
</feature>
<evidence type="ECO:0000256" key="3">
    <source>
        <dbReference type="ARBA" id="ARBA00022695"/>
    </source>
</evidence>
<evidence type="ECO:0000256" key="1">
    <source>
        <dbReference type="ARBA" id="ARBA00004678"/>
    </source>
</evidence>
<evidence type="ECO:0000256" key="4">
    <source>
        <dbReference type="ARBA" id="ARBA00022741"/>
    </source>
</evidence>
<dbReference type="GO" id="GO:0005737">
    <property type="term" value="C:cytoplasm"/>
    <property type="evidence" value="ECO:0007669"/>
    <property type="project" value="TreeGrafter"/>
</dbReference>
<evidence type="ECO:0000259" key="7">
    <source>
        <dbReference type="Pfam" id="PF01747"/>
    </source>
</evidence>
<dbReference type="Pfam" id="PF14306">
    <property type="entry name" value="PUA_2"/>
    <property type="match status" value="1"/>
</dbReference>
<dbReference type="InterPro" id="IPR059117">
    <property type="entry name" value="APS_kinase_dom"/>
</dbReference>
<dbReference type="SUPFAM" id="SSF52374">
    <property type="entry name" value="Nucleotidylyl transferase"/>
    <property type="match status" value="1"/>
</dbReference>
<proteinExistence type="predicted"/>
<reference evidence="9 10" key="1">
    <citation type="journal article" date="2013" name="Curr. Biol.">
        <title>The Genome of the Foraminiferan Reticulomyxa filosa.</title>
        <authorList>
            <person name="Glockner G."/>
            <person name="Hulsmann N."/>
            <person name="Schleicher M."/>
            <person name="Noegel A.A."/>
            <person name="Eichinger L."/>
            <person name="Gallinger C."/>
            <person name="Pawlowski J."/>
            <person name="Sierra R."/>
            <person name="Euteneuer U."/>
            <person name="Pillet L."/>
            <person name="Moustafa A."/>
            <person name="Platzer M."/>
            <person name="Groth M."/>
            <person name="Szafranski K."/>
            <person name="Schliwa M."/>
        </authorList>
    </citation>
    <scope>NUCLEOTIDE SEQUENCE [LARGE SCALE GENOMIC DNA]</scope>
</reference>
<dbReference type="Gene3D" id="3.10.400.10">
    <property type="entry name" value="Sulfate adenylyltransferase"/>
    <property type="match status" value="1"/>
</dbReference>
<keyword evidence="5" id="KW-0067">ATP-binding</keyword>
<dbReference type="CDD" id="cd02027">
    <property type="entry name" value="APSK"/>
    <property type="match status" value="1"/>
</dbReference>